<keyword evidence="4 7" id="KW-0689">Ribosomal protein</keyword>
<dbReference type="InterPro" id="IPR036791">
    <property type="entry name" value="Ribosomal_bL9_C_sf"/>
</dbReference>
<evidence type="ECO:0000256" key="8">
    <source>
        <dbReference type="SAM" id="Coils"/>
    </source>
</evidence>
<evidence type="ECO:0000313" key="10">
    <source>
        <dbReference type="EMBL" id="MBK1727130.1"/>
    </source>
</evidence>
<dbReference type="InterPro" id="IPR009027">
    <property type="entry name" value="Ribosomal_bL9/RNase_H1_N"/>
</dbReference>
<keyword evidence="5 7" id="KW-0687">Ribonucleoprotein</keyword>
<dbReference type="InterPro" id="IPR000244">
    <property type="entry name" value="Ribosomal_bL9"/>
</dbReference>
<keyword evidence="8" id="KW-0175">Coiled coil</keyword>
<comment type="function">
    <text evidence="7">Binds to the 23S rRNA.</text>
</comment>
<evidence type="ECO:0000256" key="2">
    <source>
        <dbReference type="ARBA" id="ARBA00022730"/>
    </source>
</evidence>
<evidence type="ECO:0000256" key="1">
    <source>
        <dbReference type="ARBA" id="ARBA00010605"/>
    </source>
</evidence>
<comment type="caution">
    <text evidence="10">The sequence shown here is derived from an EMBL/GenBank/DDBJ whole genome shotgun (WGS) entry which is preliminary data.</text>
</comment>
<keyword evidence="11" id="KW-1185">Reference proteome</keyword>
<evidence type="ECO:0000256" key="3">
    <source>
        <dbReference type="ARBA" id="ARBA00022884"/>
    </source>
</evidence>
<dbReference type="Proteomes" id="UP000738126">
    <property type="component" value="Unassembled WGS sequence"/>
</dbReference>
<evidence type="ECO:0000256" key="7">
    <source>
        <dbReference type="HAMAP-Rule" id="MF_00503"/>
    </source>
</evidence>
<dbReference type="NCBIfam" id="TIGR00158">
    <property type="entry name" value="L9"/>
    <property type="match status" value="1"/>
</dbReference>
<proteinExistence type="inferred from homology"/>
<dbReference type="InterPro" id="IPR020070">
    <property type="entry name" value="Ribosomal_bL9_N"/>
</dbReference>
<evidence type="ECO:0000259" key="9">
    <source>
        <dbReference type="PROSITE" id="PS00651"/>
    </source>
</evidence>
<dbReference type="PROSITE" id="PS00651">
    <property type="entry name" value="RIBOSOMAL_L9"/>
    <property type="match status" value="1"/>
</dbReference>
<evidence type="ECO:0000256" key="6">
    <source>
        <dbReference type="ARBA" id="ARBA00035292"/>
    </source>
</evidence>
<feature type="coiled-coil region" evidence="8">
    <location>
        <begin position="44"/>
        <end position="75"/>
    </location>
</feature>
<organism evidence="10 11">
    <name type="scientific">Halorhodospira neutriphila</name>
    <dbReference type="NCBI Taxonomy" id="168379"/>
    <lineage>
        <taxon>Bacteria</taxon>
        <taxon>Pseudomonadati</taxon>
        <taxon>Pseudomonadota</taxon>
        <taxon>Gammaproteobacteria</taxon>
        <taxon>Chromatiales</taxon>
        <taxon>Ectothiorhodospiraceae</taxon>
        <taxon>Halorhodospira</taxon>
    </lineage>
</organism>
<evidence type="ECO:0000256" key="5">
    <source>
        <dbReference type="ARBA" id="ARBA00023274"/>
    </source>
</evidence>
<dbReference type="Gene3D" id="3.40.5.10">
    <property type="entry name" value="Ribosomal protein L9, N-terminal domain"/>
    <property type="match status" value="1"/>
</dbReference>
<dbReference type="InterPro" id="IPR036935">
    <property type="entry name" value="Ribosomal_bL9_N_sf"/>
</dbReference>
<dbReference type="GO" id="GO:0005840">
    <property type="term" value="C:ribosome"/>
    <property type="evidence" value="ECO:0007669"/>
    <property type="project" value="UniProtKB-KW"/>
</dbReference>
<dbReference type="Pfam" id="PF01281">
    <property type="entry name" value="Ribosomal_L9_N"/>
    <property type="match status" value="1"/>
</dbReference>
<keyword evidence="3 7" id="KW-0694">RNA-binding</keyword>
<reference evidence="10 11" key="1">
    <citation type="journal article" date="2020" name="Microorganisms">
        <title>Osmotic Adaptation and Compatible Solute Biosynthesis of Phototrophic Bacteria as Revealed from Genome Analyses.</title>
        <authorList>
            <person name="Imhoff J.F."/>
            <person name="Rahn T."/>
            <person name="Kunzel S."/>
            <person name="Keller A."/>
            <person name="Neulinger S.C."/>
        </authorList>
    </citation>
    <scope>NUCLEOTIDE SEQUENCE [LARGE SCALE GENOMIC DNA]</scope>
    <source>
        <strain evidence="10 11">DSM 15116</strain>
    </source>
</reference>
<dbReference type="InterPro" id="IPR020069">
    <property type="entry name" value="Ribosomal_bL9_C"/>
</dbReference>
<feature type="domain" description="Ribosomal protein L9" evidence="9">
    <location>
        <begin position="13"/>
        <end position="40"/>
    </location>
</feature>
<evidence type="ECO:0000256" key="4">
    <source>
        <dbReference type="ARBA" id="ARBA00022980"/>
    </source>
</evidence>
<protein>
    <recommendedName>
        <fullName evidence="6 7">Large ribosomal subunit protein bL9</fullName>
    </recommendedName>
</protein>
<dbReference type="EMBL" id="NRSH01000102">
    <property type="protein sequence ID" value="MBK1727130.1"/>
    <property type="molecule type" value="Genomic_DNA"/>
</dbReference>
<evidence type="ECO:0000313" key="11">
    <source>
        <dbReference type="Proteomes" id="UP000738126"/>
    </source>
</evidence>
<dbReference type="SUPFAM" id="SSF55658">
    <property type="entry name" value="L9 N-domain-like"/>
    <property type="match status" value="1"/>
</dbReference>
<dbReference type="RefSeq" id="WP_200259782.1">
    <property type="nucleotide sequence ID" value="NZ_NRSH01000102.1"/>
</dbReference>
<dbReference type="Pfam" id="PF03948">
    <property type="entry name" value="Ribosomal_L9_C"/>
    <property type="match status" value="1"/>
</dbReference>
<dbReference type="InterPro" id="IPR020594">
    <property type="entry name" value="Ribosomal_bL9_bac/chp"/>
</dbReference>
<dbReference type="Gene3D" id="3.10.430.100">
    <property type="entry name" value="Ribosomal protein L9, C-terminal domain"/>
    <property type="match status" value="1"/>
</dbReference>
<keyword evidence="2 7" id="KW-0699">rRNA-binding</keyword>
<name>A0ABS1E6J7_9GAMM</name>
<accession>A0ABS1E6J7</accession>
<dbReference type="SUPFAM" id="SSF55653">
    <property type="entry name" value="Ribosomal protein L9 C-domain"/>
    <property type="match status" value="1"/>
</dbReference>
<sequence>MELILLEKVANLGDLGDRVRVRPGYGRNYLLPYGKARPATAENIRYFEERRAELERAAREALEAAQARMEGLQELTLTVRAKTGDQGKLFGSVGPAEVAMAAEEAGHQLARREVRMPEGPIRVTGEHDVAVQLHTDVSGTVRVVVEPQEG</sequence>
<dbReference type="HAMAP" id="MF_00503">
    <property type="entry name" value="Ribosomal_bL9"/>
    <property type="match status" value="1"/>
</dbReference>
<comment type="similarity">
    <text evidence="1 7">Belongs to the bacterial ribosomal protein bL9 family.</text>
</comment>
<dbReference type="PANTHER" id="PTHR21368">
    <property type="entry name" value="50S RIBOSOMAL PROTEIN L9"/>
    <property type="match status" value="1"/>
</dbReference>
<gene>
    <name evidence="7" type="primary">rplI</name>
    <name evidence="10" type="ORF">CKO13_08880</name>
</gene>